<organism evidence="1 2">
    <name type="scientific">Drosophila gunungcola</name>
    <name type="common">fruit fly</name>
    <dbReference type="NCBI Taxonomy" id="103775"/>
    <lineage>
        <taxon>Eukaryota</taxon>
        <taxon>Metazoa</taxon>
        <taxon>Ecdysozoa</taxon>
        <taxon>Arthropoda</taxon>
        <taxon>Hexapoda</taxon>
        <taxon>Insecta</taxon>
        <taxon>Pterygota</taxon>
        <taxon>Neoptera</taxon>
        <taxon>Endopterygota</taxon>
        <taxon>Diptera</taxon>
        <taxon>Brachycera</taxon>
        <taxon>Muscomorpha</taxon>
        <taxon>Ephydroidea</taxon>
        <taxon>Drosophilidae</taxon>
        <taxon>Drosophila</taxon>
        <taxon>Sophophora</taxon>
    </lineage>
</organism>
<gene>
    <name evidence="1" type="ORF">M5D96_008871</name>
</gene>
<protein>
    <submittedName>
        <fullName evidence="1">Uncharacterized protein</fullName>
    </submittedName>
</protein>
<proteinExistence type="predicted"/>
<dbReference type="EMBL" id="JAMKOV010000008">
    <property type="protein sequence ID" value="KAI8038182.1"/>
    <property type="molecule type" value="Genomic_DNA"/>
</dbReference>
<dbReference type="Proteomes" id="UP001059596">
    <property type="component" value="Unassembled WGS sequence"/>
</dbReference>
<evidence type="ECO:0000313" key="2">
    <source>
        <dbReference type="Proteomes" id="UP001059596"/>
    </source>
</evidence>
<accession>A0A9Q0BMZ1</accession>
<keyword evidence="2" id="KW-1185">Reference proteome</keyword>
<dbReference type="AlphaFoldDB" id="A0A9Q0BMZ1"/>
<name>A0A9Q0BMZ1_9MUSC</name>
<reference evidence="1" key="1">
    <citation type="journal article" date="2023" name="Genome Biol. Evol.">
        <title>Long-read-based Genome Assembly of Drosophila gunungcola Reveals Fewer Chemosensory Genes in Flower-breeding Species.</title>
        <authorList>
            <person name="Negi A."/>
            <person name="Liao B.Y."/>
            <person name="Yeh S.D."/>
        </authorList>
    </citation>
    <scope>NUCLEOTIDE SEQUENCE</scope>
    <source>
        <strain evidence="1">Sukarami</strain>
    </source>
</reference>
<comment type="caution">
    <text evidence="1">The sequence shown here is derived from an EMBL/GenBank/DDBJ whole genome shotgun (WGS) entry which is preliminary data.</text>
</comment>
<evidence type="ECO:0000313" key="1">
    <source>
        <dbReference type="EMBL" id="KAI8038182.1"/>
    </source>
</evidence>
<sequence>MHCVVPFWNELSLFLHFLGCVSVWEFYQCILTYLSVSSVNICVQLVSSEKRQAKDEFLSVLKDFKGLADTTLQVRESNISSKEFGMKSFERANRYKNIIFLQRKVYLNLQSELIKQIQDCSNFRQRVYTLIAKYKKLKSELKDLRTSVCSLNKCN</sequence>